<proteinExistence type="predicted"/>
<gene>
    <name evidence="1" type="ORF">ACFSAH_08860</name>
</gene>
<dbReference type="RefSeq" id="WP_379662363.1">
    <property type="nucleotide sequence ID" value="NZ_JBHUDG010000012.1"/>
</dbReference>
<comment type="caution">
    <text evidence="1">The sequence shown here is derived from an EMBL/GenBank/DDBJ whole genome shotgun (WGS) entry which is preliminary data.</text>
</comment>
<reference evidence="2" key="1">
    <citation type="journal article" date="2019" name="Int. J. Syst. Evol. Microbiol.">
        <title>The Global Catalogue of Microorganisms (GCM) 10K type strain sequencing project: providing services to taxonomists for standard genome sequencing and annotation.</title>
        <authorList>
            <consortium name="The Broad Institute Genomics Platform"/>
            <consortium name="The Broad Institute Genome Sequencing Center for Infectious Disease"/>
            <person name="Wu L."/>
            <person name="Ma J."/>
        </authorList>
    </citation>
    <scope>NUCLEOTIDE SEQUENCE [LARGE SCALE GENOMIC DNA]</scope>
    <source>
        <strain evidence="2">CCUG 53762</strain>
    </source>
</reference>
<protein>
    <recommendedName>
        <fullName evidence="3">Pectate lyase</fullName>
    </recommendedName>
</protein>
<evidence type="ECO:0000313" key="2">
    <source>
        <dbReference type="Proteomes" id="UP001597118"/>
    </source>
</evidence>
<evidence type="ECO:0000313" key="1">
    <source>
        <dbReference type="EMBL" id="MFD1629986.1"/>
    </source>
</evidence>
<sequence length="101" mass="11440">MMWIKMWKTTCSAPLKRIGYNLFERNTFVTVTHYKTNQLLLMNRLLLLIVFLFCSSGAFSQSMVPANNILYVKEGAAGDGSSWDKSADLADALKWANEKVD</sequence>
<dbReference type="EMBL" id="JBHUDG010000012">
    <property type="protein sequence ID" value="MFD1629986.1"/>
    <property type="molecule type" value="Genomic_DNA"/>
</dbReference>
<organism evidence="1 2">
    <name type="scientific">Pseudopedobacter beijingensis</name>
    <dbReference type="NCBI Taxonomy" id="1207056"/>
    <lineage>
        <taxon>Bacteria</taxon>
        <taxon>Pseudomonadati</taxon>
        <taxon>Bacteroidota</taxon>
        <taxon>Sphingobacteriia</taxon>
        <taxon>Sphingobacteriales</taxon>
        <taxon>Sphingobacteriaceae</taxon>
        <taxon>Pseudopedobacter</taxon>
    </lineage>
</organism>
<feature type="non-terminal residue" evidence="1">
    <location>
        <position position="101"/>
    </location>
</feature>
<name>A0ABW4IB52_9SPHI</name>
<keyword evidence="2" id="KW-1185">Reference proteome</keyword>
<dbReference type="Proteomes" id="UP001597118">
    <property type="component" value="Unassembled WGS sequence"/>
</dbReference>
<accession>A0ABW4IB52</accession>
<evidence type="ECO:0008006" key="3">
    <source>
        <dbReference type="Google" id="ProtNLM"/>
    </source>
</evidence>